<dbReference type="OMA" id="IMQIARM"/>
<accession>A0A494G8D0</accession>
<dbReference type="InParanoid" id="A0A494G8D0"/>
<dbReference type="PaxDb" id="4081-Solyc00g006170.1.1"/>
<dbReference type="PANTHER" id="PTHR33233">
    <property type="entry name" value="ENDONUCLEASE/EXONUCLEASE/PHOSPHATASE"/>
    <property type="match status" value="1"/>
</dbReference>
<dbReference type="PANTHER" id="PTHR33233:SF17">
    <property type="entry name" value="DUF4283 DOMAIN-CONTAINING PROTEIN"/>
    <property type="match status" value="1"/>
</dbReference>
<sequence length="203" mass="23337">MESNGTVVTKQYGNIIAEESMGTRGEEVNKDKEPWVNMFKNNRAANNSMQLNYFPPQIVNGETMVQLEGKEVQDEEAKWKCALIAYVVGEFPGYNVMNRYIMMNWTKAGKPTFYLHEEGYFIVKFQNLDDMNEILFSGLYTINNRPIILKQWCSDFDFGKEFLAEIPLWVNFPKLPLNCWGVGSLSRIASVLQSKQGSLMLEC</sequence>
<dbReference type="Proteomes" id="UP000004994">
    <property type="component" value="Unassembled WGS sequence"/>
</dbReference>
<dbReference type="AlphaFoldDB" id="A0A494G8D0"/>
<dbReference type="InterPro" id="IPR025558">
    <property type="entry name" value="DUF4283"/>
</dbReference>
<reference evidence="2" key="1">
    <citation type="journal article" date="2012" name="Nature">
        <title>The tomato genome sequence provides insights into fleshy fruit evolution.</title>
        <authorList>
            <consortium name="Tomato Genome Consortium"/>
        </authorList>
    </citation>
    <scope>NUCLEOTIDE SEQUENCE [LARGE SCALE GENOMIC DNA]</scope>
    <source>
        <strain evidence="2">cv. Heinz 1706</strain>
    </source>
</reference>
<proteinExistence type="predicted"/>
<feature type="domain" description="DUF4283" evidence="1">
    <location>
        <begin position="76"/>
        <end position="158"/>
    </location>
</feature>
<evidence type="ECO:0000259" key="1">
    <source>
        <dbReference type="Pfam" id="PF14111"/>
    </source>
</evidence>
<reference evidence="2" key="2">
    <citation type="submission" date="2019-04" db="UniProtKB">
        <authorList>
            <consortium name="EnsemblPlants"/>
        </authorList>
    </citation>
    <scope>IDENTIFICATION</scope>
    <source>
        <strain evidence="2">cv. Heinz 1706</strain>
    </source>
</reference>
<evidence type="ECO:0000313" key="2">
    <source>
        <dbReference type="EnsemblPlants" id="Solyc00g006170.1.1.1.CDS"/>
    </source>
</evidence>
<dbReference type="Gramene" id="Solyc00g006170.1.1">
    <property type="protein sequence ID" value="Solyc00g006170.1.1.1.CDS"/>
    <property type="gene ID" value="Solyc00g006170.1"/>
</dbReference>
<keyword evidence="3" id="KW-1185">Reference proteome</keyword>
<dbReference type="Pfam" id="PF14111">
    <property type="entry name" value="DUF4283"/>
    <property type="match status" value="1"/>
</dbReference>
<protein>
    <recommendedName>
        <fullName evidence="1">DUF4283 domain-containing protein</fullName>
    </recommendedName>
</protein>
<name>A0A494G8D0_SOLLC</name>
<dbReference type="EnsemblPlants" id="Solyc00g006170.1.1">
    <property type="protein sequence ID" value="Solyc00g006170.1.1.1.CDS"/>
    <property type="gene ID" value="Solyc00g006170.1"/>
</dbReference>
<organism evidence="2">
    <name type="scientific">Solanum lycopersicum</name>
    <name type="common">Tomato</name>
    <name type="synonym">Lycopersicon esculentum</name>
    <dbReference type="NCBI Taxonomy" id="4081"/>
    <lineage>
        <taxon>Eukaryota</taxon>
        <taxon>Viridiplantae</taxon>
        <taxon>Streptophyta</taxon>
        <taxon>Embryophyta</taxon>
        <taxon>Tracheophyta</taxon>
        <taxon>Spermatophyta</taxon>
        <taxon>Magnoliopsida</taxon>
        <taxon>eudicotyledons</taxon>
        <taxon>Gunneridae</taxon>
        <taxon>Pentapetalae</taxon>
        <taxon>asterids</taxon>
        <taxon>lamiids</taxon>
        <taxon>Solanales</taxon>
        <taxon>Solanaceae</taxon>
        <taxon>Solanoideae</taxon>
        <taxon>Solaneae</taxon>
        <taxon>Solanum</taxon>
        <taxon>Solanum subgen. Lycopersicon</taxon>
    </lineage>
</organism>
<evidence type="ECO:0000313" key="3">
    <source>
        <dbReference type="Proteomes" id="UP000004994"/>
    </source>
</evidence>